<dbReference type="OrthoDB" id="9758052at2"/>
<dbReference type="PANTHER" id="PTHR43403:SF1">
    <property type="entry name" value="NAD-SPECIFIC GLUTAMATE DEHYDROGENASE"/>
    <property type="match status" value="1"/>
</dbReference>
<evidence type="ECO:0000259" key="4">
    <source>
        <dbReference type="Pfam" id="PF21077"/>
    </source>
</evidence>
<dbReference type="Pfam" id="PF21078">
    <property type="entry name" value="GDH_HM3"/>
    <property type="match status" value="1"/>
</dbReference>
<dbReference type="STRING" id="45070.Lnau_2084"/>
<feature type="domain" description="NAD-glutamate dehydrogenase ACT3" evidence="4">
    <location>
        <begin position="62"/>
        <end position="136"/>
    </location>
</feature>
<dbReference type="InterPro" id="IPR028971">
    <property type="entry name" value="NAD-GDH_cat"/>
</dbReference>
<accession>A0A0W0WN90</accession>
<evidence type="ECO:0000256" key="1">
    <source>
        <dbReference type="ARBA" id="ARBA00023002"/>
    </source>
</evidence>
<keyword evidence="1" id="KW-0560">Oxidoreductase</keyword>
<dbReference type="AlphaFoldDB" id="A0A0W0WN90"/>
<proteinExistence type="predicted"/>
<keyword evidence="6" id="KW-1185">Reference proteome</keyword>
<evidence type="ECO:0000313" key="5">
    <source>
        <dbReference type="EMBL" id="KTD33792.1"/>
    </source>
</evidence>
<comment type="caution">
    <text evidence="5">The sequence shown here is derived from an EMBL/GenBank/DDBJ whole genome shotgun (WGS) entry which is preliminary data.</text>
</comment>
<dbReference type="InterPro" id="IPR049064">
    <property type="entry name" value="NAD_Glu_DH_ACT3"/>
</dbReference>
<dbReference type="RefSeq" id="WP_058505099.1">
    <property type="nucleotide sequence ID" value="NZ_CAAAIF010000012.1"/>
</dbReference>
<dbReference type="GO" id="GO:0004352">
    <property type="term" value="F:glutamate dehydrogenase (NAD+) activity"/>
    <property type="evidence" value="ECO:0007669"/>
    <property type="project" value="InterPro"/>
</dbReference>
<dbReference type="InterPro" id="IPR049056">
    <property type="entry name" value="NAD_Glu_DH_HM3"/>
</dbReference>
<dbReference type="GO" id="GO:0006538">
    <property type="term" value="P:L-glutamate catabolic process"/>
    <property type="evidence" value="ECO:0007669"/>
    <property type="project" value="InterPro"/>
</dbReference>
<evidence type="ECO:0000259" key="2">
    <source>
        <dbReference type="Pfam" id="PF05088"/>
    </source>
</evidence>
<evidence type="ECO:0000259" key="3">
    <source>
        <dbReference type="Pfam" id="PF21074"/>
    </source>
</evidence>
<organism evidence="5 6">
    <name type="scientific">Legionella nautarum</name>
    <dbReference type="NCBI Taxonomy" id="45070"/>
    <lineage>
        <taxon>Bacteria</taxon>
        <taxon>Pseudomonadati</taxon>
        <taxon>Pseudomonadota</taxon>
        <taxon>Gammaproteobacteria</taxon>
        <taxon>Legionellales</taxon>
        <taxon>Legionellaceae</taxon>
        <taxon>Legionella</taxon>
    </lineage>
</organism>
<feature type="domain" description="NAD-glutamate dehydrogenase catalytic" evidence="2">
    <location>
        <begin position="234"/>
        <end position="727"/>
    </location>
</feature>
<protein>
    <submittedName>
        <fullName evidence="5">NAD-glutamate dehydrogenase</fullName>
    </submittedName>
</protein>
<sequence>MAMTWKEALQKKIIELYKGKKSSPLIKNYANIFPHCYIDAYPVEVAINDLPYIEKLSAKNPLEIDFYYTAKQTYPLSVRLFLWDQPKPLSIILPMLENLGLITYSVGTHDLTLSRNQTVWVCDFSVCYVKDTLEIDKSSTLFKKAFAQIYFGFAENDGFNKLVLGASLAWHEVMVLRAYARYLQQIHFRYTQPYIEKTLVHNTDITKVLIELFKKMHDPSKKVKNHKEEMGQEVLQRLEAVSSLDEDLIIRQFLALIKATLRTNYFQLADNKKSKEYLSLKFSLTEVPYLPLPIPLYGIFVYSPQFEGIHLRSAKVARGGIRWSERLEDFRTEVLGLMKAQKVKNAIIVPSGAKGGFILKKQLSNPTREVLRAEVIRCYKLFISGLLDLTDNIVGQTFQHPKHVICYDDFDPYLVVAADKGTAAFSDIANEISKSYNFWLGDAFASGGATGYDHKKIGITARGAWESVKRHFRELNIDATSANITVVGIGDMSGDVFGNAMMYSKHLQLIAAFDHRHIFIDPNPNPEVSYKERVRLFNLANSSWEDYNPKLISKGGGVFSRSLKSITLSPEIKTVLGTTAKALNPNELICAILKAPVQLLFNGGIGTYVKASTETNVDVGDHSNDYCRVNGEELRCKVVAEGGNLGFTQLGRVEYALTGGLINTDFIDNSAGVDTSDHEVNLKILLDHQVAAGKLSEKSRNKLLAKVADEVAELVLQDNYEQALLMSYSAQRAKINITLHTHYIKELESLGLLDRKLEFLPDDKKLIERKSIGEGLTRPELAVLIAYSKIYIKNEILNSSLPEEPIFKQLVETAFPKSIVAKYKSAMKEHRLHREIIATQLSNQVVNEMGITFIYRLQMENSATVSEIVRAYMVTALIFETREVQKLVLSLDFKLQMNEQYNMLYNIRNFLNLATRWFLNSNYLQEDLTTLVKYFSKKIKAIEKVTPDLMGGVTKQYYETLTQQFTVAGLPAEAAKRIATYRAIYTGLNIIEVAAQNHFDLLRTTEVYFLVGEHFNLLWFRDQIARDSREGHWNTLSRLTIRDELDFAQRALSESILKSDKNKSDDVPTLIQKWMDRNERMIRRWNRLLEQLHGSGTVDYPMFFVAMRELISLIGVRPNSLIEIK</sequence>
<dbReference type="PATRIC" id="fig|45070.6.peg.2200"/>
<dbReference type="Pfam" id="PF21077">
    <property type="entry name" value="GDH_ACT3"/>
    <property type="match status" value="1"/>
</dbReference>
<evidence type="ECO:0000313" key="6">
    <source>
        <dbReference type="Proteomes" id="UP000054725"/>
    </source>
</evidence>
<dbReference type="Pfam" id="PF05088">
    <property type="entry name" value="Bac_GDH_CD"/>
    <property type="match status" value="1"/>
</dbReference>
<gene>
    <name evidence="5" type="ORF">Lnau_2084</name>
</gene>
<dbReference type="InterPro" id="IPR007780">
    <property type="entry name" value="NAD_Glu_DH_bac"/>
</dbReference>
<dbReference type="SUPFAM" id="SSF53223">
    <property type="entry name" value="Aminoacid dehydrogenase-like, N-terminal domain"/>
    <property type="match status" value="1"/>
</dbReference>
<dbReference type="InterPro" id="IPR036291">
    <property type="entry name" value="NAD(P)-bd_dom_sf"/>
</dbReference>
<dbReference type="GO" id="GO:0004069">
    <property type="term" value="F:L-aspartate:2-oxoglutarate aminotransferase activity"/>
    <property type="evidence" value="ECO:0007669"/>
    <property type="project" value="InterPro"/>
</dbReference>
<dbReference type="Proteomes" id="UP000054725">
    <property type="component" value="Unassembled WGS sequence"/>
</dbReference>
<dbReference type="EMBL" id="LNYO01000021">
    <property type="protein sequence ID" value="KTD33792.1"/>
    <property type="molecule type" value="Genomic_DNA"/>
</dbReference>
<feature type="domain" description="NAD-specific glutamate dehydrogenase C-terminal" evidence="3">
    <location>
        <begin position="773"/>
        <end position="1110"/>
    </location>
</feature>
<dbReference type="InterPro" id="IPR048381">
    <property type="entry name" value="GDH_C"/>
</dbReference>
<reference evidence="5 6" key="1">
    <citation type="submission" date="2015-11" db="EMBL/GenBank/DDBJ databases">
        <title>Genomic analysis of 38 Legionella species identifies large and diverse effector repertoires.</title>
        <authorList>
            <person name="Burstein D."/>
            <person name="Amaro F."/>
            <person name="Zusman T."/>
            <person name="Lifshitz Z."/>
            <person name="Cohen O."/>
            <person name="Gilbert J.A."/>
            <person name="Pupko T."/>
            <person name="Shuman H.A."/>
            <person name="Segal G."/>
        </authorList>
    </citation>
    <scope>NUCLEOTIDE SEQUENCE [LARGE SCALE GENOMIC DNA]</scope>
    <source>
        <strain evidence="5 6">ATCC 49506</strain>
    </source>
</reference>
<dbReference type="Gene3D" id="3.40.50.720">
    <property type="entry name" value="NAD(P)-binding Rossmann-like Domain"/>
    <property type="match status" value="1"/>
</dbReference>
<dbReference type="PANTHER" id="PTHR43403">
    <property type="entry name" value="NAD-SPECIFIC GLUTAMATE DEHYDROGENASE"/>
    <property type="match status" value="1"/>
</dbReference>
<name>A0A0W0WN90_9GAMM</name>
<dbReference type="InterPro" id="IPR046346">
    <property type="entry name" value="Aminoacid_DH-like_N_sf"/>
</dbReference>
<dbReference type="SUPFAM" id="SSF51735">
    <property type="entry name" value="NAD(P)-binding Rossmann-fold domains"/>
    <property type="match status" value="1"/>
</dbReference>
<dbReference type="Pfam" id="PF21074">
    <property type="entry name" value="GDH_C"/>
    <property type="match status" value="1"/>
</dbReference>